<keyword evidence="4" id="KW-0508">mRNA splicing</keyword>
<feature type="region of interest" description="Disordered" evidence="7">
    <location>
        <begin position="980"/>
        <end position="1018"/>
    </location>
</feature>
<dbReference type="InterPro" id="IPR059164">
    <property type="entry name" value="HAT_PRP39_C"/>
</dbReference>
<keyword evidence="2" id="KW-0507">mRNA processing</keyword>
<dbReference type="GO" id="GO:0000243">
    <property type="term" value="C:commitment complex"/>
    <property type="evidence" value="ECO:0007669"/>
    <property type="project" value="TreeGrafter"/>
</dbReference>
<dbReference type="GO" id="GO:0000395">
    <property type="term" value="P:mRNA 5'-splice site recognition"/>
    <property type="evidence" value="ECO:0007669"/>
    <property type="project" value="TreeGrafter"/>
</dbReference>
<dbReference type="PANTHER" id="PTHR17204">
    <property type="entry name" value="PRE-MRNA PROCESSING PROTEIN PRP39-RELATED"/>
    <property type="match status" value="1"/>
</dbReference>
<reference evidence="8" key="1">
    <citation type="journal article" date="2020" name="Stud. Mycol.">
        <title>101 Dothideomycetes genomes: a test case for predicting lifestyles and emergence of pathogens.</title>
        <authorList>
            <person name="Haridas S."/>
            <person name="Albert R."/>
            <person name="Binder M."/>
            <person name="Bloem J."/>
            <person name="Labutti K."/>
            <person name="Salamov A."/>
            <person name="Andreopoulos B."/>
            <person name="Baker S."/>
            <person name="Barry K."/>
            <person name="Bills G."/>
            <person name="Bluhm B."/>
            <person name="Cannon C."/>
            <person name="Castanera R."/>
            <person name="Culley D."/>
            <person name="Daum C."/>
            <person name="Ezra D."/>
            <person name="Gonzalez J."/>
            <person name="Henrissat B."/>
            <person name="Kuo A."/>
            <person name="Liang C."/>
            <person name="Lipzen A."/>
            <person name="Lutzoni F."/>
            <person name="Magnuson J."/>
            <person name="Mondo S."/>
            <person name="Nolan M."/>
            <person name="Ohm R."/>
            <person name="Pangilinan J."/>
            <person name="Park H.-J."/>
            <person name="Ramirez L."/>
            <person name="Alfaro M."/>
            <person name="Sun H."/>
            <person name="Tritt A."/>
            <person name="Yoshinaga Y."/>
            <person name="Zwiers L.-H."/>
            <person name="Turgeon B."/>
            <person name="Goodwin S."/>
            <person name="Spatafora J."/>
            <person name="Crous P."/>
            <person name="Grigoriev I."/>
        </authorList>
    </citation>
    <scope>NUCLEOTIDE SEQUENCE</scope>
    <source>
        <strain evidence="8">HMLAC05119</strain>
    </source>
</reference>
<feature type="compositionally biased region" description="Low complexity" evidence="7">
    <location>
        <begin position="278"/>
        <end position="295"/>
    </location>
</feature>
<evidence type="ECO:0000313" key="9">
    <source>
        <dbReference type="Proteomes" id="UP000800096"/>
    </source>
</evidence>
<dbReference type="InterPro" id="IPR011990">
    <property type="entry name" value="TPR-like_helical_dom_sf"/>
</dbReference>
<dbReference type="FunFam" id="1.25.40.10:FF:000064">
    <property type="entry name" value="Putative pre-mrna-processing factor 39"/>
    <property type="match status" value="1"/>
</dbReference>
<evidence type="ECO:0000256" key="4">
    <source>
        <dbReference type="ARBA" id="ARBA00023187"/>
    </source>
</evidence>
<evidence type="ECO:0000256" key="6">
    <source>
        <dbReference type="ARBA" id="ARBA00038019"/>
    </source>
</evidence>
<dbReference type="SMART" id="SM00386">
    <property type="entry name" value="HAT"/>
    <property type="match status" value="7"/>
</dbReference>
<feature type="region of interest" description="Disordered" evidence="7">
    <location>
        <begin position="376"/>
        <end position="430"/>
    </location>
</feature>
<feature type="region of interest" description="Disordered" evidence="7">
    <location>
        <begin position="447"/>
        <end position="493"/>
    </location>
</feature>
<dbReference type="FunFam" id="1.25.40.10:FF:000451">
    <property type="entry name" value="mRNA splicing protein (Prp39), putative"/>
    <property type="match status" value="1"/>
</dbReference>
<evidence type="ECO:0000256" key="7">
    <source>
        <dbReference type="SAM" id="MobiDB-lite"/>
    </source>
</evidence>
<dbReference type="GO" id="GO:0071004">
    <property type="term" value="C:U2-type prespliceosome"/>
    <property type="evidence" value="ECO:0007669"/>
    <property type="project" value="TreeGrafter"/>
</dbReference>
<feature type="region of interest" description="Disordered" evidence="7">
    <location>
        <begin position="1"/>
        <end position="28"/>
    </location>
</feature>
<comment type="subcellular location">
    <subcellularLocation>
        <location evidence="1">Nucleus</location>
    </subcellularLocation>
</comment>
<dbReference type="Gene3D" id="1.25.40.10">
    <property type="entry name" value="Tetratricopeptide repeat domain"/>
    <property type="match status" value="2"/>
</dbReference>
<feature type="compositionally biased region" description="Basic and acidic residues" evidence="7">
    <location>
        <begin position="471"/>
        <end position="486"/>
    </location>
</feature>
<name>A0A6A5QH78_AMPQU</name>
<sequence length="1018" mass="114429">MASPATIPFTALDTNTRAPAKDEVESPSISSTNALARYEYEAGHANATEGTKILMVEWEDDDTTRGIRGEWHISWDGSTRVLPANDQPTNDVNRMYFLLPPGVAVPTIVSLALRPKDTTKSPVVWQTNPLPALFPPELGASARAAGKKGVLHTIWAKKRLQVLQKEIDAETRNNVEGIGLQMAVDEKEWIEQTFGVNARPSALSLSLSEPSVAGPASPRSPSGGRLMEKLAGLRLSTNEKDLTPIGSMPQSNPLSPESSDIAISSFAVFKGANPSTLAAKPPQQPQPQQAAPRKMAAAIPPPSIVAQQSSVMGSLNALSGPAPVFQSRGPAATEDDEDNDDGLFALPISPRSPEVGKSPFSFGGNDTAKYLKEERTAPKRHVNSESRTAQEVNSHVNMQAAESSCTRTRTPFAASSPPPSHLAPTGVPQSVLLNPISPGSRHACTPFAHQNAGDRSRKYCPGAVHGRRGSRRDQEAPRRSTNHEPQIESEDEFERWEALVKGASELEGGVTRNSSPSAIELVRNVYDCFLAKFPLFHGYWKKYADLEFSIGGTETAEMVYERGVSCIPHAVDLWAEYCTFKMDTSHDNDIIRDLFERGAHFVGLDWNSHTFWDKYIEFEERIQEPANATKLYNRIFRLPIYQFSRYYEKLQSLLGARPIEELVEPDALESLQKRVQAENQGQPEKAPLELERQLRGAIHQDYYDVYTKNQGEVTASWTYEQVIKRPYFHVTELEETELENWRKYLDFQEKQGDFQRTLFLYERCMIACALYDEFWLRFARWLFSQGKDEDARIIYMRASCIFVPISAPTIRLNWARFEEKLGRSSVARDIYISILEQAPGHEETLISLANVERRQEGNDAAVRLLEEYISQSNNHIGGLLVAEQVRILWQCKGDVDAARKVFEDKHERFLDSRDFWLKYLQFEAAQPSVDQEEAHKRVKAIHEQIRTKGRFPAEIAKELTNYYMEYLLNRGGKDAAEEYMQLDKESNGYVSSATESAPSHPQKRKGQPHNTANKRHHR</sequence>
<dbReference type="Proteomes" id="UP000800096">
    <property type="component" value="Unassembled WGS sequence"/>
</dbReference>
<dbReference type="SUPFAM" id="SSF48452">
    <property type="entry name" value="TPR-like"/>
    <property type="match status" value="1"/>
</dbReference>
<feature type="region of interest" description="Disordered" evidence="7">
    <location>
        <begin position="274"/>
        <end position="295"/>
    </location>
</feature>
<feature type="compositionally biased region" description="Basic residues" evidence="7">
    <location>
        <begin position="1001"/>
        <end position="1018"/>
    </location>
</feature>
<evidence type="ECO:0000256" key="2">
    <source>
        <dbReference type="ARBA" id="ARBA00022664"/>
    </source>
</evidence>
<dbReference type="InterPro" id="IPR003107">
    <property type="entry name" value="HAT"/>
</dbReference>
<proteinExistence type="inferred from homology"/>
<gene>
    <name evidence="8" type="ORF">BDU57DRAFT_531324</name>
</gene>
<dbReference type="GO" id="GO:0030627">
    <property type="term" value="F:pre-mRNA 5'-splice site binding"/>
    <property type="evidence" value="ECO:0007669"/>
    <property type="project" value="TreeGrafter"/>
</dbReference>
<dbReference type="EMBL" id="ML979137">
    <property type="protein sequence ID" value="KAF1914935.1"/>
    <property type="molecule type" value="Genomic_DNA"/>
</dbReference>
<dbReference type="GO" id="GO:0005685">
    <property type="term" value="C:U1 snRNP"/>
    <property type="evidence" value="ECO:0007669"/>
    <property type="project" value="TreeGrafter"/>
</dbReference>
<evidence type="ECO:0000313" key="8">
    <source>
        <dbReference type="EMBL" id="KAF1914935.1"/>
    </source>
</evidence>
<feature type="region of interest" description="Disordered" evidence="7">
    <location>
        <begin position="206"/>
        <end position="225"/>
    </location>
</feature>
<dbReference type="PANTHER" id="PTHR17204:SF5">
    <property type="entry name" value="PRE-MRNA-PROCESSING FACTOR 39"/>
    <property type="match status" value="1"/>
</dbReference>
<dbReference type="OrthoDB" id="10265668at2759"/>
<evidence type="ECO:0000256" key="1">
    <source>
        <dbReference type="ARBA" id="ARBA00004123"/>
    </source>
</evidence>
<keyword evidence="9" id="KW-1185">Reference proteome</keyword>
<keyword evidence="3" id="KW-0677">Repeat</keyword>
<dbReference type="Pfam" id="PF23240">
    <property type="entry name" value="HAT_PRP39_N"/>
    <property type="match status" value="1"/>
</dbReference>
<dbReference type="Pfam" id="PF23241">
    <property type="entry name" value="HAT_PRP39_C"/>
    <property type="match status" value="1"/>
</dbReference>
<feature type="compositionally biased region" description="Polar residues" evidence="7">
    <location>
        <begin position="385"/>
        <end position="409"/>
    </location>
</feature>
<feature type="compositionally biased region" description="Polar residues" evidence="7">
    <location>
        <begin position="988"/>
        <end position="999"/>
    </location>
</feature>
<dbReference type="AlphaFoldDB" id="A0A6A5QH78"/>
<evidence type="ECO:0008006" key="10">
    <source>
        <dbReference type="Google" id="ProtNLM"/>
    </source>
</evidence>
<keyword evidence="5" id="KW-0539">Nucleus</keyword>
<evidence type="ECO:0000256" key="3">
    <source>
        <dbReference type="ARBA" id="ARBA00022737"/>
    </source>
</evidence>
<accession>A0A6A5QH78</accession>
<protein>
    <recommendedName>
        <fullName evidence="10">Suppressor of forked domain-containing protein</fullName>
    </recommendedName>
</protein>
<evidence type="ECO:0000256" key="5">
    <source>
        <dbReference type="ARBA" id="ARBA00023242"/>
    </source>
</evidence>
<organism evidence="8 9">
    <name type="scientific">Ampelomyces quisqualis</name>
    <name type="common">Powdery mildew agent</name>
    <dbReference type="NCBI Taxonomy" id="50730"/>
    <lineage>
        <taxon>Eukaryota</taxon>
        <taxon>Fungi</taxon>
        <taxon>Dikarya</taxon>
        <taxon>Ascomycota</taxon>
        <taxon>Pezizomycotina</taxon>
        <taxon>Dothideomycetes</taxon>
        <taxon>Pleosporomycetidae</taxon>
        <taxon>Pleosporales</taxon>
        <taxon>Pleosporineae</taxon>
        <taxon>Phaeosphaeriaceae</taxon>
        <taxon>Ampelomyces</taxon>
    </lineage>
</organism>
<comment type="similarity">
    <text evidence="6">Belongs to the PRP39 family.</text>
</comment>